<gene>
    <name evidence="3" type="ORF">FANTH_14200</name>
</gene>
<proteinExistence type="predicted"/>
<evidence type="ECO:0000313" key="4">
    <source>
        <dbReference type="Proteomes" id="UP000573603"/>
    </source>
</evidence>
<sequence length="220" mass="23816">MRFLNAILFLAASIAQAAQAAGGPVGGVIDIRQSTTLPPPPPCQPLVPAPCEAETEKRFKEFANAFIVTKNITEAFTYISAGNQNHNPLAKNGSESAWNILSPIWPSINLTVLRTTFRGNIGWLNYNASGIGEVVDRFRWDARCIVEHAVDDVADGPKETSPHLSLTYTRSIRLPSKTDDNSDDVVVGLFDLIVGLVLMPLGFLGPFIDNGDQLRDLGGD</sequence>
<evidence type="ECO:0000256" key="2">
    <source>
        <dbReference type="SAM" id="SignalP"/>
    </source>
</evidence>
<keyword evidence="2" id="KW-0732">Signal</keyword>
<evidence type="ECO:0000313" key="3">
    <source>
        <dbReference type="EMBL" id="KAF5229452.1"/>
    </source>
</evidence>
<protein>
    <submittedName>
        <fullName evidence="3">Uncharacterized protein</fullName>
    </submittedName>
</protein>
<feature type="signal peptide" evidence="2">
    <location>
        <begin position="1"/>
        <end position="20"/>
    </location>
</feature>
<dbReference type="Proteomes" id="UP000573603">
    <property type="component" value="Unassembled WGS sequence"/>
</dbReference>
<feature type="chain" id="PRO_5033986085" evidence="2">
    <location>
        <begin position="21"/>
        <end position="220"/>
    </location>
</feature>
<dbReference type="AlphaFoldDB" id="A0A8H4YJS3"/>
<keyword evidence="4" id="KW-1185">Reference proteome</keyword>
<dbReference type="Gene3D" id="3.10.450.50">
    <property type="match status" value="1"/>
</dbReference>
<feature type="transmembrane region" description="Helical" evidence="1">
    <location>
        <begin position="185"/>
        <end position="208"/>
    </location>
</feature>
<name>A0A8H4YJS3_9HYPO</name>
<comment type="caution">
    <text evidence="3">The sequence shown here is derived from an EMBL/GenBank/DDBJ whole genome shotgun (WGS) entry which is preliminary data.</text>
</comment>
<organism evidence="3 4">
    <name type="scientific">Fusarium anthophilum</name>
    <dbReference type="NCBI Taxonomy" id="48485"/>
    <lineage>
        <taxon>Eukaryota</taxon>
        <taxon>Fungi</taxon>
        <taxon>Dikarya</taxon>
        <taxon>Ascomycota</taxon>
        <taxon>Pezizomycotina</taxon>
        <taxon>Sordariomycetes</taxon>
        <taxon>Hypocreomycetidae</taxon>
        <taxon>Hypocreales</taxon>
        <taxon>Nectriaceae</taxon>
        <taxon>Fusarium</taxon>
        <taxon>Fusarium fujikuroi species complex</taxon>
    </lineage>
</organism>
<reference evidence="3 4" key="1">
    <citation type="journal article" date="2020" name="BMC Genomics">
        <title>Correction to: Identification and distribution of gene clusters required for synthesis of sphingolipid metabolism inhibitors in diverse species of the filamentous fungus Fusarium.</title>
        <authorList>
            <person name="Kim H.S."/>
            <person name="Lohmar J.M."/>
            <person name="Busman M."/>
            <person name="Brown D.W."/>
            <person name="Naumann T.A."/>
            <person name="Divon H.H."/>
            <person name="Lysoe E."/>
            <person name="Uhlig S."/>
            <person name="Proctor R.H."/>
        </authorList>
    </citation>
    <scope>NUCLEOTIDE SEQUENCE [LARGE SCALE GENOMIC DNA]</scope>
    <source>
        <strain evidence="3 4">NRRL 25214</strain>
    </source>
</reference>
<accession>A0A8H4YJS3</accession>
<keyword evidence="1" id="KW-0812">Transmembrane</keyword>
<keyword evidence="1" id="KW-0472">Membrane</keyword>
<dbReference type="EMBL" id="JABEVY010000583">
    <property type="protein sequence ID" value="KAF5229452.1"/>
    <property type="molecule type" value="Genomic_DNA"/>
</dbReference>
<evidence type="ECO:0000256" key="1">
    <source>
        <dbReference type="SAM" id="Phobius"/>
    </source>
</evidence>
<keyword evidence="1" id="KW-1133">Transmembrane helix</keyword>